<dbReference type="EC" id="3.4.21.-" evidence="10"/>
<dbReference type="PIRSF" id="PIRSF001217">
    <property type="entry name" value="Protease_4_SppA"/>
    <property type="match status" value="1"/>
</dbReference>
<feature type="domain" description="Peptidase S49" evidence="9">
    <location>
        <begin position="126"/>
        <end position="259"/>
    </location>
</feature>
<dbReference type="CDD" id="cd07023">
    <property type="entry name" value="S49_Sppa_N_C"/>
    <property type="match status" value="1"/>
</dbReference>
<dbReference type="NCBIfam" id="TIGR00706">
    <property type="entry name" value="SppA_dom"/>
    <property type="match status" value="1"/>
</dbReference>
<feature type="active site" description="Proton donor/acceptor" evidence="7">
    <location>
        <position position="194"/>
    </location>
</feature>
<keyword evidence="4 10" id="KW-0378">Hydrolase</keyword>
<dbReference type="RefSeq" id="WP_109322132.1">
    <property type="nucleotide sequence ID" value="NZ_CP029346.1"/>
</dbReference>
<dbReference type="OrthoDB" id="9764363at2"/>
<evidence type="ECO:0000256" key="2">
    <source>
        <dbReference type="ARBA" id="ARBA00008683"/>
    </source>
</evidence>
<dbReference type="CDD" id="cd07018">
    <property type="entry name" value="S49_SppA_67K_type"/>
    <property type="match status" value="1"/>
</dbReference>
<gene>
    <name evidence="10" type="primary">sppA</name>
    <name evidence="10" type="ORF">HME7025_00505</name>
</gene>
<evidence type="ECO:0000313" key="10">
    <source>
        <dbReference type="EMBL" id="AWL08377.1"/>
    </source>
</evidence>
<dbReference type="EMBL" id="CP029346">
    <property type="protein sequence ID" value="AWL08377.1"/>
    <property type="molecule type" value="Genomic_DNA"/>
</dbReference>
<dbReference type="PANTHER" id="PTHR33209:SF1">
    <property type="entry name" value="PEPTIDASE S49 DOMAIN-CONTAINING PROTEIN"/>
    <property type="match status" value="1"/>
</dbReference>
<dbReference type="KEGG" id="psez:HME7025_00505"/>
<dbReference type="PANTHER" id="PTHR33209">
    <property type="entry name" value="PROTEASE 4"/>
    <property type="match status" value="1"/>
</dbReference>
<accession>A0A2S2DU91</accession>
<keyword evidence="5" id="KW-0720">Serine protease</keyword>
<dbReference type="Gene3D" id="3.90.226.10">
    <property type="entry name" value="2-enoyl-CoA Hydratase, Chain A, domain 1"/>
    <property type="match status" value="2"/>
</dbReference>
<dbReference type="AlphaFoldDB" id="A0A2S2DU91"/>
<comment type="subcellular location">
    <subcellularLocation>
        <location evidence="1">Membrane</location>
    </subcellularLocation>
</comment>
<dbReference type="GO" id="GO:0016020">
    <property type="term" value="C:membrane"/>
    <property type="evidence" value="ECO:0007669"/>
    <property type="project" value="UniProtKB-SubCell"/>
</dbReference>
<protein>
    <submittedName>
        <fullName evidence="10">Protease</fullName>
        <ecNumber evidence="10">3.4.21.-</ecNumber>
    </submittedName>
</protein>
<dbReference type="GO" id="GO:0006465">
    <property type="term" value="P:signal peptide processing"/>
    <property type="evidence" value="ECO:0007669"/>
    <property type="project" value="InterPro"/>
</dbReference>
<sequence length="591" mass="65768">MWQFVKYTLATIVGMFLFLLVSIILLVGIGSAMSSSDSEYEVKENSILKLDLNRPMAENASNEDNPFAEFPNPFFSSTEKVGLIQILSALERARVDDKIKGVYLDVSIPLAGYAQLSEIRDALEKFKKSGKFVYAYSNSYSEKAYYLASVSNQLYLNPAGLLDFNGISVQYMFYKKAFDKLEIEPLVFRVGTYKSAVEPFIREDMSPESKEQSLSFIRSINQVVFNKISQSKGISVPRLDRIADSLQAMNPNKAEKLGMLKLSYWDLFESMLKKSVKIGEKDKLNLVKLSDYLHAKNPIPEVEGTKKIAVLVAEGEIVGTRGGEGSIGSDDFVKELRKLRDNTSVKAIVLRIDSPGGSSLASDIMWREILLAKKEKPVIASMSNYAASGGYYMAMGADAIVAQPTTITGSIGIFAQWLNLENFFKNKLGITQDHVNTHEHSHFMNSAGTLTDFEKSIIQNMVNEGYESFTSKAASGRKMSLDKLKSIAGGRVWTGEQAKKIGLVDELGGLDKAISLAAQKSKLKDGEYKVAVYPKAKSFFESVLESATSSEAMELRWAKSNLPWAKSVFELDRLKKREGFLAMMPYMMELE</sequence>
<dbReference type="GO" id="GO:0008236">
    <property type="term" value="F:serine-type peptidase activity"/>
    <property type="evidence" value="ECO:0007669"/>
    <property type="project" value="UniProtKB-KW"/>
</dbReference>
<dbReference type="InterPro" id="IPR004634">
    <property type="entry name" value="Pept_S49_pIV"/>
</dbReference>
<evidence type="ECO:0000313" key="11">
    <source>
        <dbReference type="Proteomes" id="UP000245468"/>
    </source>
</evidence>
<dbReference type="Pfam" id="PF01343">
    <property type="entry name" value="Peptidase_S49"/>
    <property type="match status" value="2"/>
</dbReference>
<organism evidence="10 11">
    <name type="scientific">Aquirufa nivalisilvae</name>
    <dbReference type="NCBI Taxonomy" id="2516557"/>
    <lineage>
        <taxon>Bacteria</taxon>
        <taxon>Pseudomonadati</taxon>
        <taxon>Bacteroidota</taxon>
        <taxon>Cytophagia</taxon>
        <taxon>Cytophagales</taxon>
        <taxon>Flectobacillaceae</taxon>
        <taxon>Aquirufa</taxon>
    </lineage>
</organism>
<dbReference type="InterPro" id="IPR047272">
    <property type="entry name" value="S49_SppA_C"/>
</dbReference>
<name>A0A2S2DU91_9BACT</name>
<evidence type="ECO:0000256" key="4">
    <source>
        <dbReference type="ARBA" id="ARBA00022801"/>
    </source>
</evidence>
<feature type="active site" description="Nucleophile" evidence="7">
    <location>
        <position position="388"/>
    </location>
</feature>
<dbReference type="InterPro" id="IPR002142">
    <property type="entry name" value="Peptidase_S49"/>
</dbReference>
<evidence type="ECO:0000259" key="9">
    <source>
        <dbReference type="Pfam" id="PF01343"/>
    </source>
</evidence>
<comment type="similarity">
    <text evidence="2">Belongs to the peptidase S49 family.</text>
</comment>
<evidence type="ECO:0000256" key="6">
    <source>
        <dbReference type="ARBA" id="ARBA00023136"/>
    </source>
</evidence>
<reference evidence="11" key="1">
    <citation type="submission" date="2018-05" db="EMBL/GenBank/DDBJ databases">
        <title>Pseudarcicella sp. HME7025 Genome sequencing and assembly.</title>
        <authorList>
            <person name="Kim H."/>
            <person name="Kang H."/>
            <person name="Joh K."/>
        </authorList>
    </citation>
    <scope>NUCLEOTIDE SEQUENCE [LARGE SCALE GENOMIC DNA]</scope>
    <source>
        <strain evidence="11">HME7025</strain>
    </source>
</reference>
<keyword evidence="11" id="KW-1185">Reference proteome</keyword>
<feature type="transmembrane region" description="Helical" evidence="8">
    <location>
        <begin position="7"/>
        <end position="29"/>
    </location>
</feature>
<evidence type="ECO:0000256" key="3">
    <source>
        <dbReference type="ARBA" id="ARBA00022670"/>
    </source>
</evidence>
<evidence type="ECO:0000256" key="1">
    <source>
        <dbReference type="ARBA" id="ARBA00004370"/>
    </source>
</evidence>
<keyword evidence="6 8" id="KW-0472">Membrane</keyword>
<dbReference type="NCBIfam" id="TIGR00705">
    <property type="entry name" value="SppA_67K"/>
    <property type="match status" value="1"/>
</dbReference>
<keyword evidence="8" id="KW-1133">Transmembrane helix</keyword>
<keyword evidence="8" id="KW-0812">Transmembrane</keyword>
<dbReference type="Proteomes" id="UP000245468">
    <property type="component" value="Chromosome"/>
</dbReference>
<feature type="domain" description="Peptidase S49" evidence="9">
    <location>
        <begin position="373"/>
        <end position="523"/>
    </location>
</feature>
<dbReference type="Gene3D" id="6.20.330.10">
    <property type="match status" value="1"/>
</dbReference>
<evidence type="ECO:0000256" key="7">
    <source>
        <dbReference type="PIRSR" id="PIRSR001217-1"/>
    </source>
</evidence>
<keyword evidence="3 10" id="KW-0645">Protease</keyword>
<dbReference type="SUPFAM" id="SSF52096">
    <property type="entry name" value="ClpP/crotonase"/>
    <property type="match status" value="2"/>
</dbReference>
<evidence type="ECO:0000256" key="8">
    <source>
        <dbReference type="SAM" id="Phobius"/>
    </source>
</evidence>
<evidence type="ECO:0000256" key="5">
    <source>
        <dbReference type="ARBA" id="ARBA00022825"/>
    </source>
</evidence>
<dbReference type="InterPro" id="IPR004635">
    <property type="entry name" value="Pept_S49_SppA"/>
</dbReference>
<dbReference type="InterPro" id="IPR029045">
    <property type="entry name" value="ClpP/crotonase-like_dom_sf"/>
</dbReference>
<proteinExistence type="inferred from homology"/>
<dbReference type="InterPro" id="IPR047217">
    <property type="entry name" value="S49_SppA_67K_type_N"/>
</dbReference>